<organism evidence="2 3">
    <name type="scientific">Leersia perrieri</name>
    <dbReference type="NCBI Taxonomy" id="77586"/>
    <lineage>
        <taxon>Eukaryota</taxon>
        <taxon>Viridiplantae</taxon>
        <taxon>Streptophyta</taxon>
        <taxon>Embryophyta</taxon>
        <taxon>Tracheophyta</taxon>
        <taxon>Spermatophyta</taxon>
        <taxon>Magnoliopsida</taxon>
        <taxon>Liliopsida</taxon>
        <taxon>Poales</taxon>
        <taxon>Poaceae</taxon>
        <taxon>BOP clade</taxon>
        <taxon>Oryzoideae</taxon>
        <taxon>Oryzeae</taxon>
        <taxon>Oryzinae</taxon>
        <taxon>Leersia</taxon>
    </lineage>
</organism>
<dbReference type="Gramene" id="LPERR06G19220.1">
    <property type="protein sequence ID" value="LPERR06G19220.1"/>
    <property type="gene ID" value="LPERR06G19220"/>
</dbReference>
<dbReference type="eggNOG" id="KOG1431">
    <property type="taxonomic scope" value="Eukaryota"/>
</dbReference>
<reference evidence="3" key="2">
    <citation type="submission" date="2013-12" db="EMBL/GenBank/DDBJ databases">
        <authorList>
            <person name="Yu Y."/>
            <person name="Lee S."/>
            <person name="de Baynast K."/>
            <person name="Wissotski M."/>
            <person name="Liu L."/>
            <person name="Talag J."/>
            <person name="Goicoechea J."/>
            <person name="Angelova A."/>
            <person name="Jetty R."/>
            <person name="Kudrna D."/>
            <person name="Golser W."/>
            <person name="Rivera L."/>
            <person name="Zhang J."/>
            <person name="Wing R."/>
        </authorList>
    </citation>
    <scope>NUCLEOTIDE SEQUENCE</scope>
</reference>
<evidence type="ECO:0000313" key="2">
    <source>
        <dbReference type="EnsemblPlants" id="LPERR06G19220.1"/>
    </source>
</evidence>
<dbReference type="AlphaFoldDB" id="A0A0D9WSQ7"/>
<name>A0A0D9WSQ7_9ORYZ</name>
<feature type="domain" description="NAD-dependent epimerase/dehydratase" evidence="1">
    <location>
        <begin position="33"/>
        <end position="207"/>
    </location>
</feature>
<dbReference type="GO" id="GO:0050577">
    <property type="term" value="F:GDP-L-fucose synthase activity"/>
    <property type="evidence" value="ECO:0007669"/>
    <property type="project" value="TreeGrafter"/>
</dbReference>
<dbReference type="EnsemblPlants" id="LPERR06G19220.1">
    <property type="protein sequence ID" value="LPERR06G19220.1"/>
    <property type="gene ID" value="LPERR06G19220"/>
</dbReference>
<proteinExistence type="predicted"/>
<keyword evidence="3" id="KW-1185">Reference proteome</keyword>
<dbReference type="PANTHER" id="PTHR43238">
    <property type="entry name" value="GDP-L-FUCOSE SYNTHASE"/>
    <property type="match status" value="1"/>
</dbReference>
<dbReference type="InterPro" id="IPR036291">
    <property type="entry name" value="NAD(P)-bd_dom_sf"/>
</dbReference>
<dbReference type="STRING" id="77586.A0A0D9WSQ7"/>
<protein>
    <recommendedName>
        <fullName evidence="1">NAD-dependent epimerase/dehydratase domain-containing protein</fullName>
    </recommendedName>
</protein>
<dbReference type="Proteomes" id="UP000032180">
    <property type="component" value="Chromosome 6"/>
</dbReference>
<reference evidence="2" key="3">
    <citation type="submission" date="2015-04" db="UniProtKB">
        <authorList>
            <consortium name="EnsemblPlants"/>
        </authorList>
    </citation>
    <scope>IDENTIFICATION</scope>
</reference>
<reference evidence="2 3" key="1">
    <citation type="submission" date="2012-08" db="EMBL/GenBank/DDBJ databases">
        <title>Oryza genome evolution.</title>
        <authorList>
            <person name="Wing R.A."/>
        </authorList>
    </citation>
    <scope>NUCLEOTIDE SEQUENCE</scope>
</reference>
<dbReference type="SUPFAM" id="SSF51735">
    <property type="entry name" value="NAD(P)-binding Rossmann-fold domains"/>
    <property type="match status" value="1"/>
</dbReference>
<dbReference type="InterPro" id="IPR001509">
    <property type="entry name" value="Epimerase_deHydtase"/>
</dbReference>
<sequence length="208" mass="22151">MPSQAAVSCTSPATAAWSARPCTLGFTNIIVRTRAELDLTCQPAVDAFFATERPRYVILAAAKVRGVHASSASPTEYLTTNLRITVNVVDAARRCSAVRKLLLLASSTVYPHNAPQPTPESALLTGPPASGSEWYAIPKIVGIKMCQAYRAEFGLDAIAVAPNNIYGPRHPFPSSDDAHVIPALIRRFHRAKASGDAEVAVWGTGKAV</sequence>
<evidence type="ECO:0000313" key="3">
    <source>
        <dbReference type="Proteomes" id="UP000032180"/>
    </source>
</evidence>
<accession>A0A0D9WSQ7</accession>
<dbReference type="HOGENOM" id="CLU_108722_0_0_1"/>
<dbReference type="PANTHER" id="PTHR43238:SF6">
    <property type="entry name" value="GDP-L-FUCOSE SYNTHASE 2-RELATED"/>
    <property type="match status" value="1"/>
</dbReference>
<dbReference type="Gene3D" id="3.40.50.720">
    <property type="entry name" value="NAD(P)-binding Rossmann-like Domain"/>
    <property type="match status" value="1"/>
</dbReference>
<evidence type="ECO:0000259" key="1">
    <source>
        <dbReference type="Pfam" id="PF01370"/>
    </source>
</evidence>
<dbReference type="Pfam" id="PF01370">
    <property type="entry name" value="Epimerase"/>
    <property type="match status" value="1"/>
</dbReference>